<protein>
    <submittedName>
        <fullName evidence="1">Uncharacterized protein</fullName>
    </submittedName>
</protein>
<gene>
    <name evidence="1" type="ORF">HNR02_003073</name>
</gene>
<dbReference type="AlphaFoldDB" id="A0A853B410"/>
<reference evidence="1 2" key="1">
    <citation type="submission" date="2020-07" db="EMBL/GenBank/DDBJ databases">
        <title>Sequencing the genomes of 1000 actinobacteria strains.</title>
        <authorList>
            <person name="Klenk H.-P."/>
        </authorList>
    </citation>
    <scope>NUCLEOTIDE SEQUENCE [LARGE SCALE GENOMIC DNA]</scope>
    <source>
        <strain evidence="1 2">DSM 104006</strain>
    </source>
</reference>
<evidence type="ECO:0000313" key="2">
    <source>
        <dbReference type="Proteomes" id="UP000549616"/>
    </source>
</evidence>
<evidence type="ECO:0000313" key="1">
    <source>
        <dbReference type="EMBL" id="NYI89750.1"/>
    </source>
</evidence>
<proteinExistence type="predicted"/>
<organism evidence="1 2">
    <name type="scientific">Amycolatopsis endophytica</name>
    <dbReference type="NCBI Taxonomy" id="860233"/>
    <lineage>
        <taxon>Bacteria</taxon>
        <taxon>Bacillati</taxon>
        <taxon>Actinomycetota</taxon>
        <taxon>Actinomycetes</taxon>
        <taxon>Pseudonocardiales</taxon>
        <taxon>Pseudonocardiaceae</taxon>
        <taxon>Amycolatopsis</taxon>
    </lineage>
</organism>
<accession>A0A853B410</accession>
<dbReference type="EMBL" id="JACCFK010000001">
    <property type="protein sequence ID" value="NYI89750.1"/>
    <property type="molecule type" value="Genomic_DNA"/>
</dbReference>
<name>A0A853B410_9PSEU</name>
<dbReference type="Proteomes" id="UP000549616">
    <property type="component" value="Unassembled WGS sequence"/>
</dbReference>
<keyword evidence="2" id="KW-1185">Reference proteome</keyword>
<sequence length="89" mass="9403">MRHLVTRRAGNVGVEDNEVVVVDAEQLQSGLAVASDVGCDRFQASPSRIASAMKSSSSTTKTRTLSMLAAGGYRQRIESRIHGGDSAVP</sequence>
<comment type="caution">
    <text evidence="1">The sequence shown here is derived from an EMBL/GenBank/DDBJ whole genome shotgun (WGS) entry which is preliminary data.</text>
</comment>